<evidence type="ECO:0000256" key="2">
    <source>
        <dbReference type="ARBA" id="ARBA00006706"/>
    </source>
</evidence>
<dbReference type="GO" id="GO:0046872">
    <property type="term" value="F:metal ion binding"/>
    <property type="evidence" value="ECO:0007669"/>
    <property type="project" value="UniProtKB-KW"/>
</dbReference>
<accession>A0A1G8MVY5</accession>
<dbReference type="GO" id="GO:0016114">
    <property type="term" value="P:terpenoid biosynthetic process"/>
    <property type="evidence" value="ECO:0007669"/>
    <property type="project" value="UniProtKB-ARBA"/>
</dbReference>
<keyword evidence="5 12" id="KW-0808">Transferase</keyword>
<dbReference type="EC" id="2.5.1.10" evidence="3"/>
<evidence type="ECO:0000256" key="8">
    <source>
        <dbReference type="ARBA" id="ARBA00023229"/>
    </source>
</evidence>
<comment type="cofactor">
    <cofactor evidence="1">
        <name>Mg(2+)</name>
        <dbReference type="ChEBI" id="CHEBI:18420"/>
    </cofactor>
</comment>
<dbReference type="AlphaFoldDB" id="A0A1G8MVY5"/>
<dbReference type="InterPro" id="IPR033749">
    <property type="entry name" value="Polyprenyl_synt_CS"/>
</dbReference>
<organism evidence="13 14">
    <name type="scientific">Proteiniclasticum ruminis</name>
    <dbReference type="NCBI Taxonomy" id="398199"/>
    <lineage>
        <taxon>Bacteria</taxon>
        <taxon>Bacillati</taxon>
        <taxon>Bacillota</taxon>
        <taxon>Clostridia</taxon>
        <taxon>Eubacteriales</taxon>
        <taxon>Clostridiaceae</taxon>
        <taxon>Proteiniclasticum</taxon>
    </lineage>
</organism>
<evidence type="ECO:0000256" key="10">
    <source>
        <dbReference type="ARBA" id="ARBA00032873"/>
    </source>
</evidence>
<dbReference type="NCBIfam" id="NF045485">
    <property type="entry name" value="FPPsyn"/>
    <property type="match status" value="1"/>
</dbReference>
<dbReference type="GO" id="GO:0005737">
    <property type="term" value="C:cytoplasm"/>
    <property type="evidence" value="ECO:0007669"/>
    <property type="project" value="UniProtKB-ARBA"/>
</dbReference>
<dbReference type="InterPro" id="IPR008949">
    <property type="entry name" value="Isoprenoid_synthase_dom_sf"/>
</dbReference>
<keyword evidence="7" id="KW-0460">Magnesium</keyword>
<dbReference type="InterPro" id="IPR000092">
    <property type="entry name" value="Polyprenyl_synt"/>
</dbReference>
<sequence length="285" mass="31503">MIELKNLLDTEILNYFRRLPDNTITKAMMYSMSIGGKRLRPVLCLLTGEMFGKSKEDLMPMALAMEMIHTYSLIHDDLPAMDNDDYRRGKLTSHKVFGEANAILAGDALLNEAFTVLLESYAVQGESGARAALYISGCSGRDGMILGQVMDLHHEEYPATFDELRLCHHKKTGALITAAVCAPAVYAGATAEEIILLEEYAGNLGLAFQIQDDILDVTSTREVLGKTVGKDEKSNKTTYVGLFGVDKSREMAKEATEACLAALSKLRRDTSKLEDLTRSLMERTY</sequence>
<comment type="catalytic activity">
    <reaction evidence="11">
        <text>isopentenyl diphosphate + (2E)-geranyl diphosphate = (2E,6E)-farnesyl diphosphate + diphosphate</text>
        <dbReference type="Rhea" id="RHEA:19361"/>
        <dbReference type="ChEBI" id="CHEBI:33019"/>
        <dbReference type="ChEBI" id="CHEBI:58057"/>
        <dbReference type="ChEBI" id="CHEBI:128769"/>
        <dbReference type="ChEBI" id="CHEBI:175763"/>
        <dbReference type="EC" id="2.5.1.10"/>
    </reaction>
</comment>
<protein>
    <recommendedName>
        <fullName evidence="4">Farnesyl diphosphate synthase</fullName>
        <ecNumber evidence="3">2.5.1.10</ecNumber>
    </recommendedName>
    <alternativeName>
        <fullName evidence="10">(2E,6E)-farnesyl diphosphate synthase</fullName>
    </alternativeName>
    <alternativeName>
        <fullName evidence="9">Geranyltranstransferase</fullName>
    </alternativeName>
</protein>
<dbReference type="Gene3D" id="1.10.600.10">
    <property type="entry name" value="Farnesyl Diphosphate Synthase"/>
    <property type="match status" value="1"/>
</dbReference>
<evidence type="ECO:0000256" key="5">
    <source>
        <dbReference type="ARBA" id="ARBA00022679"/>
    </source>
</evidence>
<dbReference type="SFLD" id="SFLDG01017">
    <property type="entry name" value="Polyprenyl_Transferase_Like"/>
    <property type="match status" value="1"/>
</dbReference>
<dbReference type="SUPFAM" id="SSF48576">
    <property type="entry name" value="Terpenoid synthases"/>
    <property type="match status" value="1"/>
</dbReference>
<evidence type="ECO:0000313" key="14">
    <source>
        <dbReference type="Proteomes" id="UP000183255"/>
    </source>
</evidence>
<dbReference type="EMBL" id="FNDZ01000004">
    <property type="protein sequence ID" value="SDI71965.1"/>
    <property type="molecule type" value="Genomic_DNA"/>
</dbReference>
<evidence type="ECO:0000313" key="13">
    <source>
        <dbReference type="EMBL" id="SDI71965.1"/>
    </source>
</evidence>
<dbReference type="FunFam" id="1.10.600.10:FF:000001">
    <property type="entry name" value="Geranylgeranyl diphosphate synthase"/>
    <property type="match status" value="1"/>
</dbReference>
<dbReference type="RefSeq" id="WP_031576350.1">
    <property type="nucleotide sequence ID" value="NZ_FNDZ01000004.1"/>
</dbReference>
<dbReference type="CDD" id="cd00685">
    <property type="entry name" value="Trans_IPPS_HT"/>
    <property type="match status" value="1"/>
</dbReference>
<dbReference type="PANTHER" id="PTHR43281:SF1">
    <property type="entry name" value="FARNESYL DIPHOSPHATE SYNTHASE"/>
    <property type="match status" value="1"/>
</dbReference>
<dbReference type="Pfam" id="PF00348">
    <property type="entry name" value="polyprenyl_synt"/>
    <property type="match status" value="1"/>
</dbReference>
<dbReference type="PROSITE" id="PS00444">
    <property type="entry name" value="POLYPRENYL_SYNTHASE_2"/>
    <property type="match status" value="1"/>
</dbReference>
<evidence type="ECO:0000256" key="11">
    <source>
        <dbReference type="ARBA" id="ARBA00049399"/>
    </source>
</evidence>
<dbReference type="Proteomes" id="UP000183255">
    <property type="component" value="Unassembled WGS sequence"/>
</dbReference>
<reference evidence="13 14" key="1">
    <citation type="submission" date="2016-10" db="EMBL/GenBank/DDBJ databases">
        <authorList>
            <person name="de Groot N.N."/>
        </authorList>
    </citation>
    <scope>NUCLEOTIDE SEQUENCE [LARGE SCALE GENOMIC DNA]</scope>
    <source>
        <strain evidence="13 14">CGMCC 1.5058</strain>
    </source>
</reference>
<dbReference type="PROSITE" id="PS00723">
    <property type="entry name" value="POLYPRENYL_SYNTHASE_1"/>
    <property type="match status" value="1"/>
</dbReference>
<evidence type="ECO:0000256" key="3">
    <source>
        <dbReference type="ARBA" id="ARBA00012439"/>
    </source>
</evidence>
<evidence type="ECO:0000256" key="6">
    <source>
        <dbReference type="ARBA" id="ARBA00022723"/>
    </source>
</evidence>
<keyword evidence="6" id="KW-0479">Metal-binding</keyword>
<evidence type="ECO:0000256" key="7">
    <source>
        <dbReference type="ARBA" id="ARBA00022842"/>
    </source>
</evidence>
<dbReference type="PANTHER" id="PTHR43281">
    <property type="entry name" value="FARNESYL DIPHOSPHATE SYNTHASE"/>
    <property type="match status" value="1"/>
</dbReference>
<dbReference type="GO" id="GO:0004337">
    <property type="term" value="F:(2E,6E)-farnesyl diphosphate synthase activity"/>
    <property type="evidence" value="ECO:0007669"/>
    <property type="project" value="UniProtKB-EC"/>
</dbReference>
<keyword evidence="8" id="KW-0414">Isoprene biosynthesis</keyword>
<evidence type="ECO:0000256" key="1">
    <source>
        <dbReference type="ARBA" id="ARBA00001946"/>
    </source>
</evidence>
<name>A0A1G8MVY5_9CLOT</name>
<evidence type="ECO:0000256" key="9">
    <source>
        <dbReference type="ARBA" id="ARBA00032380"/>
    </source>
</evidence>
<comment type="similarity">
    <text evidence="2 12">Belongs to the FPP/GGPP synthase family.</text>
</comment>
<evidence type="ECO:0000256" key="12">
    <source>
        <dbReference type="RuleBase" id="RU004466"/>
    </source>
</evidence>
<proteinExistence type="inferred from homology"/>
<gene>
    <name evidence="13" type="ORF">SAMN05421804_10411</name>
</gene>
<dbReference type="InterPro" id="IPR053378">
    <property type="entry name" value="Prenyl_diphosphate_synthase"/>
</dbReference>
<dbReference type="SFLD" id="SFLDS00005">
    <property type="entry name" value="Isoprenoid_Synthase_Type_I"/>
    <property type="match status" value="1"/>
</dbReference>
<evidence type="ECO:0000256" key="4">
    <source>
        <dbReference type="ARBA" id="ARBA00015100"/>
    </source>
</evidence>